<dbReference type="Proteomes" id="UP000287651">
    <property type="component" value="Unassembled WGS sequence"/>
</dbReference>
<organism evidence="1 2">
    <name type="scientific">Ensete ventricosum</name>
    <name type="common">Abyssinian banana</name>
    <name type="synonym">Musa ensete</name>
    <dbReference type="NCBI Taxonomy" id="4639"/>
    <lineage>
        <taxon>Eukaryota</taxon>
        <taxon>Viridiplantae</taxon>
        <taxon>Streptophyta</taxon>
        <taxon>Embryophyta</taxon>
        <taxon>Tracheophyta</taxon>
        <taxon>Spermatophyta</taxon>
        <taxon>Magnoliopsida</taxon>
        <taxon>Liliopsida</taxon>
        <taxon>Zingiberales</taxon>
        <taxon>Musaceae</taxon>
        <taxon>Ensete</taxon>
    </lineage>
</organism>
<name>A0A427B8A1_ENSVE</name>
<evidence type="ECO:0000313" key="2">
    <source>
        <dbReference type="Proteomes" id="UP000287651"/>
    </source>
</evidence>
<dbReference type="EMBL" id="AMZH03000248">
    <property type="protein sequence ID" value="RRT84712.1"/>
    <property type="molecule type" value="Genomic_DNA"/>
</dbReference>
<comment type="caution">
    <text evidence="1">The sequence shown here is derived from an EMBL/GenBank/DDBJ whole genome shotgun (WGS) entry which is preliminary data.</text>
</comment>
<reference evidence="1 2" key="1">
    <citation type="journal article" date="2014" name="Agronomy (Basel)">
        <title>A Draft Genome Sequence for Ensete ventricosum, the Drought-Tolerant Tree Against Hunger.</title>
        <authorList>
            <person name="Harrison J."/>
            <person name="Moore K.A."/>
            <person name="Paszkiewicz K."/>
            <person name="Jones T."/>
            <person name="Grant M."/>
            <person name="Ambacheew D."/>
            <person name="Muzemil S."/>
            <person name="Studholme D.J."/>
        </authorList>
    </citation>
    <scope>NUCLEOTIDE SEQUENCE [LARGE SCALE GENOMIC DNA]</scope>
</reference>
<evidence type="ECO:0000313" key="1">
    <source>
        <dbReference type="EMBL" id="RRT84712.1"/>
    </source>
</evidence>
<feature type="non-terminal residue" evidence="1">
    <location>
        <position position="1"/>
    </location>
</feature>
<sequence>LVYPTLRVEIYDEEASSKQLHENLDLLEEKRVEAYLRTLAYKKAIAKLYNRRGKLAANWEGPYCVMDVIREETCTLATMEGQLLPRTWYISNLWKLYA</sequence>
<protein>
    <submittedName>
        <fullName evidence="1">Uncharacterized protein</fullName>
    </submittedName>
</protein>
<accession>A0A427B8A1</accession>
<gene>
    <name evidence="1" type="ORF">B296_00010768</name>
</gene>
<dbReference type="AlphaFoldDB" id="A0A427B8A1"/>
<proteinExistence type="predicted"/>